<evidence type="ECO:0000256" key="1">
    <source>
        <dbReference type="SAM" id="SignalP"/>
    </source>
</evidence>
<proteinExistence type="predicted"/>
<accession>A0ABS7SG73</accession>
<organism evidence="2 3">
    <name type="scientific">Occultella gossypii</name>
    <dbReference type="NCBI Taxonomy" id="2800820"/>
    <lineage>
        <taxon>Bacteria</taxon>
        <taxon>Bacillati</taxon>
        <taxon>Actinomycetota</taxon>
        <taxon>Actinomycetes</taxon>
        <taxon>Micrococcales</taxon>
        <taxon>Ruaniaceae</taxon>
        <taxon>Occultella</taxon>
    </lineage>
</organism>
<keyword evidence="1" id="KW-0732">Signal</keyword>
<name>A0ABS7SG73_9MICO</name>
<gene>
    <name evidence="2" type="ORF">KCQ71_21465</name>
</gene>
<protein>
    <submittedName>
        <fullName evidence="2">Uncharacterized protein</fullName>
    </submittedName>
</protein>
<dbReference type="Proteomes" id="UP000826651">
    <property type="component" value="Unassembled WGS sequence"/>
</dbReference>
<feature type="signal peptide" evidence="1">
    <location>
        <begin position="1"/>
        <end position="20"/>
    </location>
</feature>
<dbReference type="EMBL" id="JAGSHT010000021">
    <property type="protein sequence ID" value="MBZ2198730.1"/>
    <property type="molecule type" value="Genomic_DNA"/>
</dbReference>
<sequence>MIVGASALLLALSACATAAADDPVATTPPVATGASATPAAPECAEAATDLVAYGPGSSYETAWGSTPEDPADLEAEILAHPATIMVDTYTMTIIDSIDRDEDGVAYSTGQPPCPVPVDPSWPAESALVLDAYTFEILETFPSLNTPEDEDVATTTSLMGEALSTGTLLDGAAAAPYATLVAEDLGAELGLEFAAAVRVTDAVVGGAYESPSGVGFTFRTNHGVDITLGEPVGGPTTPLEVPGGDGRTYSGPEWGLAAEAWTADRGCVVAVLAHPVTTDLPDWPSGYGEYLATIVLPRLLATC</sequence>
<feature type="chain" id="PRO_5045880732" evidence="1">
    <location>
        <begin position="21"/>
        <end position="302"/>
    </location>
</feature>
<reference evidence="2 3" key="1">
    <citation type="submission" date="2021-04" db="EMBL/GenBank/DDBJ databases">
        <title>Ruania sp. nov., isolated from sandy soil of mangrove forest.</title>
        <authorList>
            <person name="Ge X."/>
            <person name="Huang R."/>
            <person name="Liu W."/>
        </authorList>
    </citation>
    <scope>NUCLEOTIDE SEQUENCE [LARGE SCALE GENOMIC DNA]</scope>
    <source>
        <strain evidence="2 3">N2-46</strain>
    </source>
</reference>
<evidence type="ECO:0000313" key="2">
    <source>
        <dbReference type="EMBL" id="MBZ2198730.1"/>
    </source>
</evidence>
<keyword evidence="3" id="KW-1185">Reference proteome</keyword>
<evidence type="ECO:0000313" key="3">
    <source>
        <dbReference type="Proteomes" id="UP000826651"/>
    </source>
</evidence>
<dbReference type="RefSeq" id="WP_223410006.1">
    <property type="nucleotide sequence ID" value="NZ_JAGSHT010000021.1"/>
</dbReference>
<comment type="caution">
    <text evidence="2">The sequence shown here is derived from an EMBL/GenBank/DDBJ whole genome shotgun (WGS) entry which is preliminary data.</text>
</comment>